<dbReference type="EMBL" id="CP138327">
    <property type="protein sequence ID" value="WXT99797.1"/>
    <property type="molecule type" value="Genomic_DNA"/>
</dbReference>
<reference evidence="5" key="1">
    <citation type="submission" date="2023-10" db="EMBL/GenBank/DDBJ databases">
        <title>The first scallop-associated chemosynthetic bacterial symbiont.</title>
        <authorList>
            <person name="Lin Y.-T."/>
            <person name="Sun J."/>
            <person name="Ip J.C.-H."/>
            <person name="He X."/>
            <person name="Gao Z.-M."/>
            <person name="Perez M."/>
            <person name="Xu T."/>
            <person name="Qian P.-Y."/>
            <person name="Qiu J.-W."/>
        </authorList>
    </citation>
    <scope>NUCLEOTIDE SEQUENCE</scope>
    <source>
        <strain evidence="5">Gill1</strain>
    </source>
</reference>
<dbReference type="InterPro" id="IPR003778">
    <property type="entry name" value="CT_A_B"/>
</dbReference>
<dbReference type="SUPFAM" id="SSF50891">
    <property type="entry name" value="Cyclophilin-like"/>
    <property type="match status" value="1"/>
</dbReference>
<dbReference type="InterPro" id="IPR029000">
    <property type="entry name" value="Cyclophilin-like_dom_sf"/>
</dbReference>
<sequence length="300" mass="33430">MSFKVIKSNFLATIQDYGRLNHGEHGLGQSGIADEHAYCWGNYLLDNAFNCAVIEITFGTLVLEAQVTTFIAVTGADLDFKINNTSVAIWRTVQVHKGDILSWGNSKHGLRAYLSVKSGFNTPIFFDSKSVNLREKIGTPLKQGDTLPCIAFNKTNARFIPSKYLPDYNQALALRILPSYQFNLFTTEAQKTLFNQFYTIGKASDRAGCRLEGAPIEHHKKTMVSEGMAYGSVEIANGLPIILLKDAPNIGGYPKIGTVFSLDLAQLAQRHPNTLLRFEPIDIKTAQSERKEFNQFFKII</sequence>
<protein>
    <submittedName>
        <fullName evidence="5">5-oxoprolinase subunit C</fullName>
        <ecNumber evidence="5">3.5.2.9</ecNumber>
    </submittedName>
</protein>
<evidence type="ECO:0000259" key="4">
    <source>
        <dbReference type="SMART" id="SM00797"/>
    </source>
</evidence>
<proteinExistence type="predicted"/>
<dbReference type="GO" id="GO:0017168">
    <property type="term" value="F:5-oxoprolinase (ATP-hydrolyzing) activity"/>
    <property type="evidence" value="ECO:0007669"/>
    <property type="project" value="UniProtKB-EC"/>
</dbReference>
<dbReference type="InterPro" id="IPR052708">
    <property type="entry name" value="PxpC"/>
</dbReference>
<accession>A0AAU6PFL7</accession>
<organism evidence="5">
    <name type="scientific">Catillopecten margaritatus gill symbiont</name>
    <dbReference type="NCBI Taxonomy" id="3083288"/>
    <lineage>
        <taxon>Bacteria</taxon>
        <taxon>Pseudomonadati</taxon>
        <taxon>Pseudomonadota</taxon>
        <taxon>Gammaproteobacteria</taxon>
        <taxon>sulfur-oxidizing symbionts</taxon>
    </lineage>
</organism>
<dbReference type="EC" id="3.5.2.9" evidence="5"/>
<name>A0AAU6PFL7_9GAMM</name>
<dbReference type="PANTHER" id="PTHR43309">
    <property type="entry name" value="5-OXOPROLINASE SUBUNIT C"/>
    <property type="match status" value="1"/>
</dbReference>
<evidence type="ECO:0000313" key="5">
    <source>
        <dbReference type="EMBL" id="WXT99797.1"/>
    </source>
</evidence>
<gene>
    <name evidence="5" type="primary">pxpC</name>
    <name evidence="5" type="ORF">Ctma_0501</name>
</gene>
<dbReference type="PANTHER" id="PTHR43309:SF4">
    <property type="entry name" value="CARBOXYLTRANSFERASE DOMAIN-CONTAINING PROTEIN"/>
    <property type="match status" value="1"/>
</dbReference>
<keyword evidence="1" id="KW-0547">Nucleotide-binding</keyword>
<dbReference type="Gene3D" id="2.40.100.10">
    <property type="entry name" value="Cyclophilin-like"/>
    <property type="match status" value="1"/>
</dbReference>
<dbReference type="GO" id="GO:0005524">
    <property type="term" value="F:ATP binding"/>
    <property type="evidence" value="ECO:0007669"/>
    <property type="project" value="UniProtKB-KW"/>
</dbReference>
<dbReference type="SMART" id="SM00797">
    <property type="entry name" value="AHS2"/>
    <property type="match status" value="1"/>
</dbReference>
<keyword evidence="2 5" id="KW-0378">Hydrolase</keyword>
<evidence type="ECO:0000256" key="2">
    <source>
        <dbReference type="ARBA" id="ARBA00022801"/>
    </source>
</evidence>
<evidence type="ECO:0000256" key="1">
    <source>
        <dbReference type="ARBA" id="ARBA00022741"/>
    </source>
</evidence>
<keyword evidence="3" id="KW-0067">ATP-binding</keyword>
<dbReference type="Pfam" id="PF02626">
    <property type="entry name" value="CT_A_B"/>
    <property type="match status" value="1"/>
</dbReference>
<feature type="domain" description="Carboxyltransferase" evidence="4">
    <location>
        <begin position="24"/>
        <end position="297"/>
    </location>
</feature>
<evidence type="ECO:0000256" key="3">
    <source>
        <dbReference type="ARBA" id="ARBA00022840"/>
    </source>
</evidence>
<dbReference type="AlphaFoldDB" id="A0AAU6PFL7"/>